<keyword evidence="2" id="KW-0472">Membrane</keyword>
<comment type="caution">
    <text evidence="3">The sequence shown here is derived from an EMBL/GenBank/DDBJ whole genome shotgun (WGS) entry which is preliminary data.</text>
</comment>
<keyword evidence="2" id="KW-0812">Transmembrane</keyword>
<keyword evidence="2" id="KW-1133">Transmembrane helix</keyword>
<keyword evidence="4" id="KW-1185">Reference proteome</keyword>
<sequence length="447" mass="47792">MGRTTSCVVLVAVELLHIVCCLGLAMESPSKAVGKSVPVDSSAMSVSSGRDLSDFSDSDKTMAGLGGLMTMALVGIITKLYGDKNVRQDLYGSSVNRRDGQPGHPHPHPQSNYVNRINHFESNIKRNLQSSAQGARNIAKNGLRRSGNAVINTAKVARNGIRNLVRGAQRVARKTTLGVTNIGRLAHRGVARVGHGITRMGRVSTRGLSRMSHAAAQGVFGFGRLYTRQMGKIGSITARSIGNIGSNYKRGLKRFGSGFSRGLSRIGGSYRRGISRMGSAASQATNSISHVASESVSRIGELASDSAQHLGGLATNIVEVAANVPRRVVEVAKEKKVRDCLLQTICYASTPLLSPRPEQIRQRRSLIQSLPKEDGRAVTSVNKDLILDDDSLKRKDGAALTIDDCEVFKCPVASIGRQAFGVMSRFGKPGQEIVNKRSMSGSSPSSE</sequence>
<accession>A0A553P005</accession>
<feature type="region of interest" description="Disordered" evidence="1">
    <location>
        <begin position="93"/>
        <end position="112"/>
    </location>
</feature>
<dbReference type="OrthoDB" id="10630341at2759"/>
<evidence type="ECO:0000313" key="4">
    <source>
        <dbReference type="Proteomes" id="UP000318571"/>
    </source>
</evidence>
<evidence type="ECO:0000256" key="1">
    <source>
        <dbReference type="SAM" id="MobiDB-lite"/>
    </source>
</evidence>
<reference evidence="3 4" key="1">
    <citation type="journal article" date="2018" name="Nat. Ecol. Evol.">
        <title>Genomic signatures of mitonuclear coevolution across populations of Tigriopus californicus.</title>
        <authorList>
            <person name="Barreto F.S."/>
            <person name="Watson E.T."/>
            <person name="Lima T.G."/>
            <person name="Willett C.S."/>
            <person name="Edmands S."/>
            <person name="Li W."/>
            <person name="Burton R.S."/>
        </authorList>
    </citation>
    <scope>NUCLEOTIDE SEQUENCE [LARGE SCALE GENOMIC DNA]</scope>
    <source>
        <strain evidence="3 4">San Diego</strain>
    </source>
</reference>
<name>A0A553P005_TIGCA</name>
<evidence type="ECO:0000313" key="3">
    <source>
        <dbReference type="EMBL" id="TRY71015.1"/>
    </source>
</evidence>
<dbReference type="Proteomes" id="UP000318571">
    <property type="component" value="Chromosome 9"/>
</dbReference>
<organism evidence="3 4">
    <name type="scientific">Tigriopus californicus</name>
    <name type="common">Marine copepod</name>
    <dbReference type="NCBI Taxonomy" id="6832"/>
    <lineage>
        <taxon>Eukaryota</taxon>
        <taxon>Metazoa</taxon>
        <taxon>Ecdysozoa</taxon>
        <taxon>Arthropoda</taxon>
        <taxon>Crustacea</taxon>
        <taxon>Multicrustacea</taxon>
        <taxon>Hexanauplia</taxon>
        <taxon>Copepoda</taxon>
        <taxon>Harpacticoida</taxon>
        <taxon>Harpacticidae</taxon>
        <taxon>Tigriopus</taxon>
    </lineage>
</organism>
<feature type="transmembrane region" description="Helical" evidence="2">
    <location>
        <begin position="7"/>
        <end position="26"/>
    </location>
</feature>
<gene>
    <name evidence="3" type="ORF">TCAL_08708</name>
</gene>
<dbReference type="EMBL" id="VCGU01000009">
    <property type="protein sequence ID" value="TRY71015.1"/>
    <property type="molecule type" value="Genomic_DNA"/>
</dbReference>
<evidence type="ECO:0000256" key="2">
    <source>
        <dbReference type="SAM" id="Phobius"/>
    </source>
</evidence>
<proteinExistence type="predicted"/>
<protein>
    <submittedName>
        <fullName evidence="3">Uncharacterized protein</fullName>
    </submittedName>
</protein>
<dbReference type="AlphaFoldDB" id="A0A553P005"/>